<evidence type="ECO:0000256" key="5">
    <source>
        <dbReference type="SAM" id="MobiDB-lite"/>
    </source>
</evidence>
<dbReference type="RefSeq" id="XP_002112942.1">
    <property type="nucleotide sequence ID" value="XM_002112906.1"/>
</dbReference>
<reference evidence="7 8" key="1">
    <citation type="journal article" date="2008" name="Nature">
        <title>The Trichoplax genome and the nature of placozoans.</title>
        <authorList>
            <person name="Srivastava M."/>
            <person name="Begovic E."/>
            <person name="Chapman J."/>
            <person name="Putnam N.H."/>
            <person name="Hellsten U."/>
            <person name="Kawashima T."/>
            <person name="Kuo A."/>
            <person name="Mitros T."/>
            <person name="Salamov A."/>
            <person name="Carpenter M.L."/>
            <person name="Signorovitch A.Y."/>
            <person name="Moreno M.A."/>
            <person name="Kamm K."/>
            <person name="Grimwood J."/>
            <person name="Schmutz J."/>
            <person name="Shapiro H."/>
            <person name="Grigoriev I.V."/>
            <person name="Buss L.W."/>
            <person name="Schierwater B."/>
            <person name="Dellaporta S.L."/>
            <person name="Rokhsar D.S."/>
        </authorList>
    </citation>
    <scope>NUCLEOTIDE SEQUENCE [LARGE SCALE GENOMIC DNA]</scope>
    <source>
        <strain evidence="7 8">Grell-BS-1999</strain>
    </source>
</reference>
<dbReference type="Gene3D" id="2.30.30.140">
    <property type="match status" value="1"/>
</dbReference>
<dbReference type="OMA" id="AHKDKEK"/>
<dbReference type="Proteomes" id="UP000009022">
    <property type="component" value="Unassembled WGS sequence"/>
</dbReference>
<dbReference type="InterPro" id="IPR014722">
    <property type="entry name" value="Rib_uL2_dom2"/>
</dbReference>
<dbReference type="HOGENOM" id="CLU_045183_1_0_1"/>
<evidence type="ECO:0000256" key="4">
    <source>
        <dbReference type="ARBA" id="ARBA00023242"/>
    </source>
</evidence>
<feature type="domain" description="G-patch" evidence="6">
    <location>
        <begin position="156"/>
        <end position="202"/>
    </location>
</feature>
<evidence type="ECO:0000313" key="8">
    <source>
        <dbReference type="Proteomes" id="UP000009022"/>
    </source>
</evidence>
<dbReference type="eggNOG" id="KOG4315">
    <property type="taxonomic scope" value="Eukaryota"/>
</dbReference>
<dbReference type="PANTHER" id="PTHR15818:SF2">
    <property type="entry name" value="G-PATCH DOMAIN AND KOW MOTIFS-CONTAINING PROTEIN"/>
    <property type="match status" value="1"/>
</dbReference>
<feature type="region of interest" description="Disordered" evidence="5">
    <location>
        <begin position="204"/>
        <end position="224"/>
    </location>
</feature>
<accession>B3RYJ9</accession>
<dbReference type="SUPFAM" id="SSF50104">
    <property type="entry name" value="Translation proteins SH3-like domain"/>
    <property type="match status" value="1"/>
</dbReference>
<evidence type="ECO:0000256" key="2">
    <source>
        <dbReference type="ARBA" id="ARBA00010966"/>
    </source>
</evidence>
<dbReference type="InterPro" id="IPR045166">
    <property type="entry name" value="Spp2-like"/>
</dbReference>
<dbReference type="SMART" id="SM00739">
    <property type="entry name" value="KOW"/>
    <property type="match status" value="2"/>
</dbReference>
<dbReference type="GO" id="GO:0005681">
    <property type="term" value="C:spliceosomal complex"/>
    <property type="evidence" value="ECO:0000318"/>
    <property type="project" value="GO_Central"/>
</dbReference>
<keyword evidence="8" id="KW-1185">Reference proteome</keyword>
<dbReference type="Gene3D" id="2.30.30.30">
    <property type="match status" value="1"/>
</dbReference>
<keyword evidence="4" id="KW-0539">Nucleus</keyword>
<comment type="subcellular location">
    <subcellularLocation>
        <location evidence="1">Nucleus</location>
    </subcellularLocation>
</comment>
<keyword evidence="3" id="KW-0677">Repeat</keyword>
<dbReference type="InParanoid" id="B3RYJ9"/>
<feature type="region of interest" description="Disordered" evidence="5">
    <location>
        <begin position="322"/>
        <end position="381"/>
    </location>
</feature>
<proteinExistence type="inferred from homology"/>
<dbReference type="InterPro" id="IPR026822">
    <property type="entry name" value="Spp2/MOS2_G-patch"/>
</dbReference>
<dbReference type="Pfam" id="PF25088">
    <property type="entry name" value="GPKOW_C"/>
    <property type="match status" value="1"/>
</dbReference>
<dbReference type="AlphaFoldDB" id="B3RYJ9"/>
<dbReference type="GeneID" id="6753714"/>
<evidence type="ECO:0000313" key="7">
    <source>
        <dbReference type="EMBL" id="EDV25052.1"/>
    </source>
</evidence>
<dbReference type="InterPro" id="IPR041993">
    <property type="entry name" value="GPKOW_KOW1"/>
</dbReference>
<dbReference type="InterPro" id="IPR000467">
    <property type="entry name" value="G_patch_dom"/>
</dbReference>
<dbReference type="OrthoDB" id="5577072at2759"/>
<organism evidence="7 8">
    <name type="scientific">Trichoplax adhaerens</name>
    <name type="common">Trichoplax reptans</name>
    <dbReference type="NCBI Taxonomy" id="10228"/>
    <lineage>
        <taxon>Eukaryota</taxon>
        <taxon>Metazoa</taxon>
        <taxon>Placozoa</taxon>
        <taxon>Uniplacotomia</taxon>
        <taxon>Trichoplacea</taxon>
        <taxon>Trichoplacidae</taxon>
        <taxon>Trichoplax</taxon>
    </lineage>
</organism>
<dbReference type="CTD" id="6753714"/>
<dbReference type="SMART" id="SM00443">
    <property type="entry name" value="G_patch"/>
    <property type="match status" value="1"/>
</dbReference>
<dbReference type="InterPro" id="IPR005824">
    <property type="entry name" value="KOW"/>
</dbReference>
<dbReference type="InterPro" id="IPR008991">
    <property type="entry name" value="Translation_prot_SH3-like_sf"/>
</dbReference>
<dbReference type="GO" id="GO:0000398">
    <property type="term" value="P:mRNA splicing, via spliceosome"/>
    <property type="evidence" value="ECO:0000318"/>
    <property type="project" value="GO_Central"/>
</dbReference>
<dbReference type="GO" id="GO:0003676">
    <property type="term" value="F:nucleic acid binding"/>
    <property type="evidence" value="ECO:0007669"/>
    <property type="project" value="InterPro"/>
</dbReference>
<dbReference type="KEGG" id="tad:TRIADDRAFT_56584"/>
<dbReference type="InterPro" id="IPR041994">
    <property type="entry name" value="GPKOW_KOW2"/>
</dbReference>
<feature type="compositionally biased region" description="Basic and acidic residues" evidence="5">
    <location>
        <begin position="342"/>
        <end position="354"/>
    </location>
</feature>
<evidence type="ECO:0000259" key="6">
    <source>
        <dbReference type="PROSITE" id="PS50174"/>
    </source>
</evidence>
<protein>
    <recommendedName>
        <fullName evidence="6">G-patch domain-containing protein</fullName>
    </recommendedName>
</protein>
<dbReference type="STRING" id="10228.B3RYJ9"/>
<evidence type="ECO:0000256" key="3">
    <source>
        <dbReference type="ARBA" id="ARBA00022737"/>
    </source>
</evidence>
<dbReference type="Pfam" id="PF12656">
    <property type="entry name" value="G-patch_2"/>
    <property type="match status" value="1"/>
</dbReference>
<dbReference type="CDD" id="cd13153">
    <property type="entry name" value="KOW_GPKOW_B"/>
    <property type="match status" value="1"/>
</dbReference>
<dbReference type="EMBL" id="DS985245">
    <property type="protein sequence ID" value="EDV25052.1"/>
    <property type="molecule type" value="Genomic_DNA"/>
</dbReference>
<gene>
    <name evidence="7" type="ORF">TRIADDRAFT_56584</name>
</gene>
<dbReference type="CDD" id="cd13152">
    <property type="entry name" value="KOW_GPKOW_A"/>
    <property type="match status" value="1"/>
</dbReference>
<dbReference type="Pfam" id="PF00467">
    <property type="entry name" value="KOW"/>
    <property type="match status" value="1"/>
</dbReference>
<dbReference type="PANTHER" id="PTHR15818">
    <property type="entry name" value="G PATCH AND KOW-CONTAINING"/>
    <property type="match status" value="1"/>
</dbReference>
<sequence>MDDKKTSTISFTLNKNFAPKKLNTSKYNEEEKIEDDKEIITGLEGNVIEGSKSSDRNKGPAVIPMVKRNRWVIPNEKVIANLINQDKSNLDAEAAQEILQEINSQVEVNDAEEEHIVPLLMQNCAPRVKGIESSEKLDIAMRPETSSLEDYENMPISNFGQAMLRGMGWSVGQGIGKTNKQVIKPIEFTPRYKGLGLGAERLVESDDKNKNKPDKIRKPGEKYEEPERTSDVCFAAKMVTTISLGFARGVHVMVVAGPHADLYGKVEGIDGDNGRIFVALAINKEKTTISQNCLKIVSEKEYTKNCMRLNKVDKVQSFINSRSGREETLNSTDSLKSSKRKRGDEERYPSEDKNRSHHGNNYTGSKDHYHSNKHDETGSNVWVRPKTRVRLISKSYKHGRYYNHKVKIIDVIRAGTCICETDDGRLLENITEDMLETIVPKGNPAYVIVVKGKHAGMVGKIVSRDKSNYKAVAYLLSNQKAAEFDYDDICEYTGDIDHEDY</sequence>
<feature type="compositionally biased region" description="Basic and acidic residues" evidence="5">
    <location>
        <begin position="365"/>
        <end position="377"/>
    </location>
</feature>
<evidence type="ECO:0000256" key="1">
    <source>
        <dbReference type="ARBA" id="ARBA00004123"/>
    </source>
</evidence>
<dbReference type="PhylomeDB" id="B3RYJ9"/>
<dbReference type="PROSITE" id="PS50174">
    <property type="entry name" value="G_PATCH"/>
    <property type="match status" value="1"/>
</dbReference>
<dbReference type="FunCoup" id="B3RYJ9">
    <property type="interactions" value="1954"/>
</dbReference>
<name>B3RYJ9_TRIAD</name>
<comment type="similarity">
    <text evidence="2">Belongs to the MOS2 family.</text>
</comment>